<feature type="compositionally biased region" description="Acidic residues" evidence="1">
    <location>
        <begin position="8"/>
        <end position="19"/>
    </location>
</feature>
<dbReference type="EMBL" id="BQNB010013030">
    <property type="protein sequence ID" value="GJT10978.1"/>
    <property type="molecule type" value="Genomic_DNA"/>
</dbReference>
<sequence>MKRRVDLTGDEDPIDEDGDIGIGDPTGVSVSLGGEISLEGKESQESNIGDSDNTRDDGKTAGRAIITWGGGIASLISESEEMIYLAELLKKKKNAASGAGGGSGIFVIELNTFLNRSWIYDTGCGTHICNTTQGLRASRKLKSGPLSLYVGNGQREAVEAIGNFDLSLPSGLVIVLNNCHYAPSITRGEFHVIPRDGIFEIDLSNSYANESSIYTVPTSDTPSIESNVFNIDVEEHEFSGDSRNAIHERTTKFDLVLNFPPNGKNNPRWYNGSYKKKTDMDGAVHTYKARLTFRAIRILVAIAAYYDNKICQMDVKTAFLNGIAQ</sequence>
<protein>
    <recommendedName>
        <fullName evidence="2">Retrovirus-related Pol polyprotein from transposon TNT 1-94-like beta-barrel domain-containing protein</fullName>
    </recommendedName>
</protein>
<feature type="domain" description="Retrovirus-related Pol polyprotein from transposon TNT 1-94-like beta-barrel" evidence="2">
    <location>
        <begin position="118"/>
        <end position="187"/>
    </location>
</feature>
<evidence type="ECO:0000313" key="4">
    <source>
        <dbReference type="Proteomes" id="UP001151760"/>
    </source>
</evidence>
<dbReference type="Proteomes" id="UP001151760">
    <property type="component" value="Unassembled WGS sequence"/>
</dbReference>
<organism evidence="3 4">
    <name type="scientific">Tanacetum coccineum</name>
    <dbReference type="NCBI Taxonomy" id="301880"/>
    <lineage>
        <taxon>Eukaryota</taxon>
        <taxon>Viridiplantae</taxon>
        <taxon>Streptophyta</taxon>
        <taxon>Embryophyta</taxon>
        <taxon>Tracheophyta</taxon>
        <taxon>Spermatophyta</taxon>
        <taxon>Magnoliopsida</taxon>
        <taxon>eudicotyledons</taxon>
        <taxon>Gunneridae</taxon>
        <taxon>Pentapetalae</taxon>
        <taxon>asterids</taxon>
        <taxon>campanulids</taxon>
        <taxon>Asterales</taxon>
        <taxon>Asteraceae</taxon>
        <taxon>Asteroideae</taxon>
        <taxon>Anthemideae</taxon>
        <taxon>Anthemidinae</taxon>
        <taxon>Tanacetum</taxon>
    </lineage>
</organism>
<reference evidence="3" key="2">
    <citation type="submission" date="2022-01" db="EMBL/GenBank/DDBJ databases">
        <authorList>
            <person name="Yamashiro T."/>
            <person name="Shiraishi A."/>
            <person name="Satake H."/>
            <person name="Nakayama K."/>
        </authorList>
    </citation>
    <scope>NUCLEOTIDE SEQUENCE</scope>
</reference>
<evidence type="ECO:0000256" key="1">
    <source>
        <dbReference type="SAM" id="MobiDB-lite"/>
    </source>
</evidence>
<feature type="region of interest" description="Disordered" evidence="1">
    <location>
        <begin position="1"/>
        <end position="59"/>
    </location>
</feature>
<dbReference type="InterPro" id="IPR054722">
    <property type="entry name" value="PolX-like_BBD"/>
</dbReference>
<evidence type="ECO:0000259" key="2">
    <source>
        <dbReference type="Pfam" id="PF22936"/>
    </source>
</evidence>
<gene>
    <name evidence="3" type="ORF">Tco_0858020</name>
</gene>
<dbReference type="Pfam" id="PF22936">
    <property type="entry name" value="Pol_BBD"/>
    <property type="match status" value="1"/>
</dbReference>
<comment type="caution">
    <text evidence="3">The sequence shown here is derived from an EMBL/GenBank/DDBJ whole genome shotgun (WGS) entry which is preliminary data.</text>
</comment>
<keyword evidence="4" id="KW-1185">Reference proteome</keyword>
<accession>A0ABQ5BAX3</accession>
<reference evidence="3" key="1">
    <citation type="journal article" date="2022" name="Int. J. Mol. Sci.">
        <title>Draft Genome of Tanacetum Coccineum: Genomic Comparison of Closely Related Tanacetum-Family Plants.</title>
        <authorList>
            <person name="Yamashiro T."/>
            <person name="Shiraishi A."/>
            <person name="Nakayama K."/>
            <person name="Satake H."/>
        </authorList>
    </citation>
    <scope>NUCLEOTIDE SEQUENCE</scope>
</reference>
<proteinExistence type="predicted"/>
<name>A0ABQ5BAX3_9ASTR</name>
<evidence type="ECO:0000313" key="3">
    <source>
        <dbReference type="EMBL" id="GJT10978.1"/>
    </source>
</evidence>